<sequence>MNSTKTRARIANYRNRTLNLQVRKATERMFGIAQDCILQGLDNNEALLHLLFVACSASIVTRKLLEIGQARCDRSCQSRRRGVAKCGFLH</sequence>
<comment type="caution">
    <text evidence="1">The sequence shown here is derived from an EMBL/GenBank/DDBJ whole genome shotgun (WGS) entry which is preliminary data.</text>
</comment>
<dbReference type="Proteomes" id="UP001148838">
    <property type="component" value="Unassembled WGS sequence"/>
</dbReference>
<gene>
    <name evidence="1" type="ORF">ANN_25399</name>
</gene>
<organism evidence="1 2">
    <name type="scientific">Periplaneta americana</name>
    <name type="common">American cockroach</name>
    <name type="synonym">Blatta americana</name>
    <dbReference type="NCBI Taxonomy" id="6978"/>
    <lineage>
        <taxon>Eukaryota</taxon>
        <taxon>Metazoa</taxon>
        <taxon>Ecdysozoa</taxon>
        <taxon>Arthropoda</taxon>
        <taxon>Hexapoda</taxon>
        <taxon>Insecta</taxon>
        <taxon>Pterygota</taxon>
        <taxon>Neoptera</taxon>
        <taxon>Polyneoptera</taxon>
        <taxon>Dictyoptera</taxon>
        <taxon>Blattodea</taxon>
        <taxon>Blattoidea</taxon>
        <taxon>Blattidae</taxon>
        <taxon>Blattinae</taxon>
        <taxon>Periplaneta</taxon>
    </lineage>
</organism>
<proteinExistence type="predicted"/>
<protein>
    <submittedName>
        <fullName evidence="1">Uncharacterized protein</fullName>
    </submittedName>
</protein>
<dbReference type="EMBL" id="JAJSOF020000038">
    <property type="protein sequence ID" value="KAJ4427746.1"/>
    <property type="molecule type" value="Genomic_DNA"/>
</dbReference>
<reference evidence="1 2" key="1">
    <citation type="journal article" date="2022" name="Allergy">
        <title>Genome assembly and annotation of Periplaneta americana reveal a comprehensive cockroach allergen profile.</title>
        <authorList>
            <person name="Wang L."/>
            <person name="Xiong Q."/>
            <person name="Saelim N."/>
            <person name="Wang L."/>
            <person name="Nong W."/>
            <person name="Wan A.T."/>
            <person name="Shi M."/>
            <person name="Liu X."/>
            <person name="Cao Q."/>
            <person name="Hui J.H.L."/>
            <person name="Sookrung N."/>
            <person name="Leung T.F."/>
            <person name="Tungtrongchitr A."/>
            <person name="Tsui S.K.W."/>
        </authorList>
    </citation>
    <scope>NUCLEOTIDE SEQUENCE [LARGE SCALE GENOMIC DNA]</scope>
    <source>
        <strain evidence="1">PWHHKU_190912</strain>
    </source>
</reference>
<accession>A0ABQ8S1R0</accession>
<evidence type="ECO:0000313" key="2">
    <source>
        <dbReference type="Proteomes" id="UP001148838"/>
    </source>
</evidence>
<keyword evidence="2" id="KW-1185">Reference proteome</keyword>
<evidence type="ECO:0000313" key="1">
    <source>
        <dbReference type="EMBL" id="KAJ4427746.1"/>
    </source>
</evidence>
<name>A0ABQ8S1R0_PERAM</name>